<protein>
    <submittedName>
        <fullName evidence="4">Long-chain fatty acid--CoA ligase</fullName>
    </submittedName>
</protein>
<gene>
    <name evidence="4" type="ORF">CKO31_17860</name>
</gene>
<evidence type="ECO:0000313" key="5">
    <source>
        <dbReference type="Proteomes" id="UP000748752"/>
    </source>
</evidence>
<dbReference type="SUPFAM" id="SSF56801">
    <property type="entry name" value="Acetyl-CoA synthetase-like"/>
    <property type="match status" value="1"/>
</dbReference>
<dbReference type="PANTHER" id="PTHR43272:SF33">
    <property type="entry name" value="AMP-BINDING DOMAIN-CONTAINING PROTEIN-RELATED"/>
    <property type="match status" value="1"/>
</dbReference>
<proteinExistence type="predicted"/>
<dbReference type="PROSITE" id="PS00455">
    <property type="entry name" value="AMP_BINDING"/>
    <property type="match status" value="1"/>
</dbReference>
<evidence type="ECO:0000259" key="3">
    <source>
        <dbReference type="Pfam" id="PF00501"/>
    </source>
</evidence>
<dbReference type="RefSeq" id="WP_200240249.1">
    <property type="nucleotide sequence ID" value="NZ_NRRV01000051.1"/>
</dbReference>
<comment type="caution">
    <text evidence="4">The sequence shown here is derived from an EMBL/GenBank/DDBJ whole genome shotgun (WGS) entry which is preliminary data.</text>
</comment>
<dbReference type="Proteomes" id="UP000748752">
    <property type="component" value="Unassembled WGS sequence"/>
</dbReference>
<sequence length="611" mass="67964">MATWSEDLIPVERARTLDGLFHQRVRRSPERVAYRWFDRQSNDWRALTWRETAAAVARWRTAMAAEGLEPGDRVAILLRNCPDWVVIDQAALSLGLVTVPLYTDDRADNAAYILQDAAVKLLCIQDANRWRRLAEVIGDDPWPQRVVIVDGREGARQQAAGDPRTVAAADWLPAAGAGRALPAEQRDGDPNALATIVYTSGTTGRPKGVMLSHHNILSNAHGAVTVVDVYQEDVFLSFLPMSHTLERTASLFLPMMTGSEVAYARSVTQLGEDLQVIRPTVIIAVPRVFERVYQRIQGQLEGRSKLAQRLFRLAVDVGWLRFEMSQGRRGWHPKLLLWPLLKRKVAAPVMARLGGRMRAAVSGGAALPFEVGRVFIGLGLPLLQGYGLTETSPVISVNPLQDNRPQSVGRLLRGIRARIGPDEELQVLGPCNMLGYWNNHAATARIMSADGWLRTGDQARIDNGYIYITGRIKDILVLSNGEKVPPGDMEIALGLDPLFEQVMVIGEGHSYLSALAVLNADLWPGLAREYGLAPEDPASLDDPELHKEMLRRMREALADFPGYAKIRRVGLTLEPWTIDNGLQTPTMKIKRHQVLDRYQGTVERMYEGERG</sequence>
<keyword evidence="4" id="KW-0436">Ligase</keyword>
<dbReference type="Gene3D" id="3.40.50.12780">
    <property type="entry name" value="N-terminal domain of ligase-like"/>
    <property type="match status" value="1"/>
</dbReference>
<evidence type="ECO:0000256" key="2">
    <source>
        <dbReference type="ARBA" id="ARBA00022840"/>
    </source>
</evidence>
<keyword evidence="1" id="KW-0547">Nucleotide-binding</keyword>
<accession>A0ABS1CL54</accession>
<dbReference type="PANTHER" id="PTHR43272">
    <property type="entry name" value="LONG-CHAIN-FATTY-ACID--COA LIGASE"/>
    <property type="match status" value="1"/>
</dbReference>
<dbReference type="Pfam" id="PF00501">
    <property type="entry name" value="AMP-binding"/>
    <property type="match status" value="1"/>
</dbReference>
<organism evidence="4 5">
    <name type="scientific">Thiohalocapsa halophila</name>
    <dbReference type="NCBI Taxonomy" id="69359"/>
    <lineage>
        <taxon>Bacteria</taxon>
        <taxon>Pseudomonadati</taxon>
        <taxon>Pseudomonadota</taxon>
        <taxon>Gammaproteobacteria</taxon>
        <taxon>Chromatiales</taxon>
        <taxon>Chromatiaceae</taxon>
        <taxon>Thiohalocapsa</taxon>
    </lineage>
</organism>
<feature type="domain" description="AMP-dependent synthetase/ligase" evidence="3">
    <location>
        <begin position="21"/>
        <end position="437"/>
    </location>
</feature>
<evidence type="ECO:0000256" key="1">
    <source>
        <dbReference type="ARBA" id="ARBA00022741"/>
    </source>
</evidence>
<reference evidence="4 5" key="1">
    <citation type="journal article" date="2020" name="Microorganisms">
        <title>Osmotic Adaptation and Compatible Solute Biosynthesis of Phototrophic Bacteria as Revealed from Genome Analyses.</title>
        <authorList>
            <person name="Imhoff J.F."/>
            <person name="Rahn T."/>
            <person name="Kunzel S."/>
            <person name="Keller A."/>
            <person name="Neulinger S.C."/>
        </authorList>
    </citation>
    <scope>NUCLEOTIDE SEQUENCE [LARGE SCALE GENOMIC DNA]</scope>
    <source>
        <strain evidence="4 5">DSM 6210</strain>
    </source>
</reference>
<dbReference type="Pfam" id="PF23562">
    <property type="entry name" value="AMP-binding_C_3"/>
    <property type="match status" value="1"/>
</dbReference>
<dbReference type="InterPro" id="IPR020845">
    <property type="entry name" value="AMP-binding_CS"/>
</dbReference>
<dbReference type="InterPro" id="IPR000873">
    <property type="entry name" value="AMP-dep_synth/lig_dom"/>
</dbReference>
<dbReference type="InterPro" id="IPR042099">
    <property type="entry name" value="ANL_N_sf"/>
</dbReference>
<evidence type="ECO:0000313" key="4">
    <source>
        <dbReference type="EMBL" id="MBK1632573.1"/>
    </source>
</evidence>
<dbReference type="EMBL" id="NRRV01000051">
    <property type="protein sequence ID" value="MBK1632573.1"/>
    <property type="molecule type" value="Genomic_DNA"/>
</dbReference>
<keyword evidence="2" id="KW-0067">ATP-binding</keyword>
<name>A0ABS1CL54_9GAMM</name>
<dbReference type="CDD" id="cd05907">
    <property type="entry name" value="VL_LC_FACS_like"/>
    <property type="match status" value="1"/>
</dbReference>
<dbReference type="GO" id="GO:0016874">
    <property type="term" value="F:ligase activity"/>
    <property type="evidence" value="ECO:0007669"/>
    <property type="project" value="UniProtKB-KW"/>
</dbReference>
<keyword evidence="5" id="KW-1185">Reference proteome</keyword>